<feature type="transmembrane region" description="Helical" evidence="1">
    <location>
        <begin position="69"/>
        <end position="87"/>
    </location>
</feature>
<accession>A0A6V8LJ76</accession>
<keyword evidence="1" id="KW-0472">Membrane</keyword>
<feature type="transmembrane region" description="Helical" evidence="1">
    <location>
        <begin position="131"/>
        <end position="148"/>
    </location>
</feature>
<protein>
    <submittedName>
        <fullName evidence="2">Uncharacterized protein</fullName>
    </submittedName>
</protein>
<dbReference type="EMBL" id="BLPG01000001">
    <property type="protein sequence ID" value="GFJ94226.1"/>
    <property type="molecule type" value="Genomic_DNA"/>
</dbReference>
<keyword evidence="1" id="KW-0812">Transmembrane</keyword>
<dbReference type="Proteomes" id="UP000482960">
    <property type="component" value="Unassembled WGS sequence"/>
</dbReference>
<comment type="caution">
    <text evidence="2">The sequence shown here is derived from an EMBL/GenBank/DDBJ whole genome shotgun (WGS) entry which is preliminary data.</text>
</comment>
<feature type="transmembrane region" description="Helical" evidence="1">
    <location>
        <begin position="99"/>
        <end position="119"/>
    </location>
</feature>
<keyword evidence="1" id="KW-1133">Transmembrane helix</keyword>
<feature type="transmembrane region" description="Helical" evidence="1">
    <location>
        <begin position="234"/>
        <end position="259"/>
    </location>
</feature>
<dbReference type="RefSeq" id="WP_173081203.1">
    <property type="nucleotide sequence ID" value="NZ_BAABJB010000018.1"/>
</dbReference>
<keyword evidence="3" id="KW-1185">Reference proteome</keyword>
<evidence type="ECO:0000313" key="2">
    <source>
        <dbReference type="EMBL" id="GFJ94226.1"/>
    </source>
</evidence>
<reference evidence="2 3" key="2">
    <citation type="submission" date="2020-03" db="EMBL/GenBank/DDBJ databases">
        <authorList>
            <person name="Ichikawa N."/>
            <person name="Kimura A."/>
            <person name="Kitahashi Y."/>
            <person name="Uohara A."/>
        </authorList>
    </citation>
    <scope>NUCLEOTIDE SEQUENCE [LARGE SCALE GENOMIC DNA]</scope>
    <source>
        <strain evidence="2 3">NBRC 108638</strain>
    </source>
</reference>
<reference evidence="2 3" key="1">
    <citation type="submission" date="2020-03" db="EMBL/GenBank/DDBJ databases">
        <title>Whole genome shotgun sequence of Phytohabitans rumicis NBRC 108638.</title>
        <authorList>
            <person name="Komaki H."/>
            <person name="Tamura T."/>
        </authorList>
    </citation>
    <scope>NUCLEOTIDE SEQUENCE [LARGE SCALE GENOMIC DNA]</scope>
    <source>
        <strain evidence="2 3">NBRC 108638</strain>
    </source>
</reference>
<evidence type="ECO:0000256" key="1">
    <source>
        <dbReference type="SAM" id="Phobius"/>
    </source>
</evidence>
<dbReference type="AlphaFoldDB" id="A0A6V8LJ76"/>
<feature type="transmembrane region" description="Helical" evidence="1">
    <location>
        <begin position="40"/>
        <end position="62"/>
    </location>
</feature>
<feature type="transmembrane region" description="Helical" evidence="1">
    <location>
        <begin position="168"/>
        <end position="188"/>
    </location>
</feature>
<sequence>MADAWDAKLRTAALFTLFIPLAFSEDFVQAAAAGGRWQEPAWLFVVVDALLLGVLAALLLALGRAAVPWRGYALGAGLYLALDVVSWQAPDGWRDRFLFVIPMSLAYVALLVLFAALLFPAESPRSRLSTLTPLALGTFAAYIGAEYWDALSRGAGDAPQTISQEYFAQASQVIPLLLIAIGFEARFFQRYASQPLGRAVTIVTVAVLCIGGAMALTTLPMQSRAGAAGGWYEYAAFVISLEGASVGFAMLFVALISLVNVQRPAPPATDS</sequence>
<evidence type="ECO:0000313" key="3">
    <source>
        <dbReference type="Proteomes" id="UP000482960"/>
    </source>
</evidence>
<proteinExistence type="predicted"/>
<gene>
    <name evidence="2" type="ORF">Prum_078680</name>
</gene>
<organism evidence="2 3">
    <name type="scientific">Phytohabitans rumicis</name>
    <dbReference type="NCBI Taxonomy" id="1076125"/>
    <lineage>
        <taxon>Bacteria</taxon>
        <taxon>Bacillati</taxon>
        <taxon>Actinomycetota</taxon>
        <taxon>Actinomycetes</taxon>
        <taxon>Micromonosporales</taxon>
        <taxon>Micromonosporaceae</taxon>
    </lineage>
</organism>
<name>A0A6V8LJ76_9ACTN</name>
<feature type="transmembrane region" description="Helical" evidence="1">
    <location>
        <begin position="200"/>
        <end position="222"/>
    </location>
</feature>